<keyword evidence="1" id="KW-0472">Membrane</keyword>
<dbReference type="Proteomes" id="UP000886520">
    <property type="component" value="Chromosome 21"/>
</dbReference>
<protein>
    <submittedName>
        <fullName evidence="2">Uncharacterized protein</fullName>
    </submittedName>
</protein>
<name>A0A9D4U9F7_ADICA</name>
<keyword evidence="3" id="KW-1185">Reference proteome</keyword>
<accession>A0A9D4U9F7</accession>
<dbReference type="EMBL" id="JABFUD020000021">
    <property type="protein sequence ID" value="KAI5063477.1"/>
    <property type="molecule type" value="Genomic_DNA"/>
</dbReference>
<evidence type="ECO:0000313" key="3">
    <source>
        <dbReference type="Proteomes" id="UP000886520"/>
    </source>
</evidence>
<reference evidence="2" key="1">
    <citation type="submission" date="2021-01" db="EMBL/GenBank/DDBJ databases">
        <title>Adiantum capillus-veneris genome.</title>
        <authorList>
            <person name="Fang Y."/>
            <person name="Liao Q."/>
        </authorList>
    </citation>
    <scope>NUCLEOTIDE SEQUENCE</scope>
    <source>
        <strain evidence="2">H3</strain>
        <tissue evidence="2">Leaf</tissue>
    </source>
</reference>
<dbReference type="AlphaFoldDB" id="A0A9D4U9F7"/>
<keyword evidence="1" id="KW-0812">Transmembrane</keyword>
<organism evidence="2 3">
    <name type="scientific">Adiantum capillus-veneris</name>
    <name type="common">Maidenhair fern</name>
    <dbReference type="NCBI Taxonomy" id="13818"/>
    <lineage>
        <taxon>Eukaryota</taxon>
        <taxon>Viridiplantae</taxon>
        <taxon>Streptophyta</taxon>
        <taxon>Embryophyta</taxon>
        <taxon>Tracheophyta</taxon>
        <taxon>Polypodiopsida</taxon>
        <taxon>Polypodiidae</taxon>
        <taxon>Polypodiales</taxon>
        <taxon>Pteridineae</taxon>
        <taxon>Pteridaceae</taxon>
        <taxon>Vittarioideae</taxon>
        <taxon>Adiantum</taxon>
    </lineage>
</organism>
<evidence type="ECO:0000256" key="1">
    <source>
        <dbReference type="SAM" id="Phobius"/>
    </source>
</evidence>
<comment type="caution">
    <text evidence="2">The sequence shown here is derived from an EMBL/GenBank/DDBJ whole genome shotgun (WGS) entry which is preliminary data.</text>
</comment>
<evidence type="ECO:0000313" key="2">
    <source>
        <dbReference type="EMBL" id="KAI5063477.1"/>
    </source>
</evidence>
<proteinExistence type="predicted"/>
<keyword evidence="1" id="KW-1133">Transmembrane helix</keyword>
<gene>
    <name evidence="2" type="ORF">GOP47_0022024</name>
</gene>
<sequence>MSRTQVFTLDDALGKVSLMITCMLVISFICAMQICNWSAMNNMLVIASAHLSLLLDAAGGAVLSIDVVPGSCSDDAGSWQAFIFAIAPKGVEPRPASILAIAPVAGTCQPLFWP</sequence>
<feature type="transmembrane region" description="Helical" evidence="1">
    <location>
        <begin position="12"/>
        <end position="32"/>
    </location>
</feature>